<evidence type="ECO:0000256" key="3">
    <source>
        <dbReference type="SAM" id="SignalP"/>
    </source>
</evidence>
<feature type="chain" id="PRO_5031138593" description="Bacterial Ig-like domain-containing protein" evidence="3">
    <location>
        <begin position="22"/>
        <end position="950"/>
    </location>
</feature>
<dbReference type="PANTHER" id="PTHR45460:SF2">
    <property type="entry name" value="ALPHA 1,3 GLUCANASE, GH71 FAMILY (EUROFUNG)"/>
    <property type="match status" value="1"/>
</dbReference>
<feature type="domain" description="Bacterial Ig-like" evidence="4">
    <location>
        <begin position="606"/>
        <end position="692"/>
    </location>
</feature>
<dbReference type="InterPro" id="IPR013517">
    <property type="entry name" value="FG-GAP"/>
</dbReference>
<evidence type="ECO:0000259" key="4">
    <source>
        <dbReference type="Pfam" id="PF16640"/>
    </source>
</evidence>
<evidence type="ECO:0000313" key="6">
    <source>
        <dbReference type="Proteomes" id="UP000540989"/>
    </source>
</evidence>
<dbReference type="PANTHER" id="PTHR45460">
    <property type="entry name" value="SIMILAR TO CYSTEINE PROTEINASE"/>
    <property type="match status" value="1"/>
</dbReference>
<keyword evidence="2" id="KW-0812">Transmembrane</keyword>
<dbReference type="EMBL" id="JACHIP010000001">
    <property type="protein sequence ID" value="MBB5056273.1"/>
    <property type="molecule type" value="Genomic_DNA"/>
</dbReference>
<keyword evidence="2" id="KW-0472">Membrane</keyword>
<dbReference type="Pfam" id="PF16640">
    <property type="entry name" value="Big_3_5"/>
    <property type="match status" value="3"/>
</dbReference>
<name>A0A7W7ZAE9_9BACT</name>
<dbReference type="InterPro" id="IPR013783">
    <property type="entry name" value="Ig-like_fold"/>
</dbReference>
<dbReference type="SUPFAM" id="SSF69318">
    <property type="entry name" value="Integrin alpha N-terminal domain"/>
    <property type="match status" value="1"/>
</dbReference>
<feature type="domain" description="Bacterial Ig-like" evidence="4">
    <location>
        <begin position="704"/>
        <end position="779"/>
    </location>
</feature>
<dbReference type="InterPro" id="IPR028994">
    <property type="entry name" value="Integrin_alpha_N"/>
</dbReference>
<proteinExistence type="predicted"/>
<gene>
    <name evidence="5" type="ORF">HDF16_000942</name>
</gene>
<dbReference type="Gene3D" id="2.130.10.130">
    <property type="entry name" value="Integrin alpha, N-terminal"/>
    <property type="match status" value="2"/>
</dbReference>
<feature type="signal peptide" evidence="3">
    <location>
        <begin position="1"/>
        <end position="21"/>
    </location>
</feature>
<organism evidence="5 6">
    <name type="scientific">Granulicella aggregans</name>
    <dbReference type="NCBI Taxonomy" id="474949"/>
    <lineage>
        <taxon>Bacteria</taxon>
        <taxon>Pseudomonadati</taxon>
        <taxon>Acidobacteriota</taxon>
        <taxon>Terriglobia</taxon>
        <taxon>Terriglobales</taxon>
        <taxon>Acidobacteriaceae</taxon>
        <taxon>Granulicella</taxon>
    </lineage>
</organism>
<dbReference type="Gene3D" id="2.60.40.10">
    <property type="entry name" value="Immunoglobulins"/>
    <property type="match status" value="3"/>
</dbReference>
<evidence type="ECO:0000256" key="2">
    <source>
        <dbReference type="SAM" id="Phobius"/>
    </source>
</evidence>
<protein>
    <recommendedName>
        <fullName evidence="4">Bacterial Ig-like domain-containing protein</fullName>
    </recommendedName>
</protein>
<comment type="caution">
    <text evidence="5">The sequence shown here is derived from an EMBL/GenBank/DDBJ whole genome shotgun (WGS) entry which is preliminary data.</text>
</comment>
<sequence>MNRLIMSLTSRKLFVAALVLAAFGDTASLWATSPLASSTTLTLSSSSVTTGTAVVLTATVTASGAPVAAGRVTFCDATATFCEGPAVLGSAQLSATGAAVLKHIFGPGDHTVNAIFTGTHTAFASISSTASVSVSGTAPSTTVAVSSGSVGNYSLTATVGYHGLATPSGSEMVSFIDTSNKNLTLGSAEISTTAAPIYDFVTIPTSPVKAGSIPASVVTGDFNNDGIPDFATANLQDNTVSVFLGDGTGAFTQAAGSPFAVGAGPTALVVADLNADGHLDILSANGMAGNISILFGDGSGRFTAGLSVAVGSGPQSIVIGDFDGDGLPDIAVANVYDSTITVLINDGAGGFASNPSVTYAVGQNPSWIGTADFNHDGILDLAVVNTTSNNITLLQGDGLGGFTPLSGSPFATLSYPVSAVVGDFNADGNADLAVISATGNALSILLNTGTGLAAFGTPYSTGDSPSAIAVSDFNGDGKQDLIVTNGNANTATILFGDGTGSFTTGTNSVVANLDSPASVTTADFDGDGTQDLAITNVGGGSTSIRPLQITRSATATLPSVVVPGAAVAHAVSATYAGDSLYTASTSATVPLIGSPIATTTALAISPTNSVEYGQVVQLTAAIAPPSASNYTATGAVKFFDGSTALGQSNVANGQALLSLNSFSVAQHSLSADYLGDANFLASNSSVSVLTVNKAIIKITLTGTPGPGASFTFTSTVTSFTSGVPTGTVGFYDGNALIGSSPLVGGVATYSVTSLAAGVHPVTATYSGDTNYVGGTSASLAASTGDFALAATQPSKTVQPGQSVAYDLMITPDSSFPNTISFSVAGLPAGATATFMPATLTPGATATSTSMTVTVAKEVAGLHRSPSNFAMALTLFLLPFATLRRFRRAARSLSRALYMAVIVLAGSAALLTFTGCGSNGYLGQASRNYTLTVTASSGALAHTTSLQLNVQ</sequence>
<dbReference type="RefSeq" id="WP_184213938.1">
    <property type="nucleotide sequence ID" value="NZ_JACHIP010000001.1"/>
</dbReference>
<keyword evidence="2" id="KW-1133">Transmembrane helix</keyword>
<dbReference type="Proteomes" id="UP000540989">
    <property type="component" value="Unassembled WGS sequence"/>
</dbReference>
<reference evidence="5 6" key="1">
    <citation type="submission" date="2020-08" db="EMBL/GenBank/DDBJ databases">
        <title>Genomic Encyclopedia of Type Strains, Phase IV (KMG-V): Genome sequencing to study the core and pangenomes of soil and plant-associated prokaryotes.</title>
        <authorList>
            <person name="Whitman W."/>
        </authorList>
    </citation>
    <scope>NUCLEOTIDE SEQUENCE [LARGE SCALE GENOMIC DNA]</scope>
    <source>
        <strain evidence="5 6">M8UP14</strain>
    </source>
</reference>
<dbReference type="InterPro" id="IPR032109">
    <property type="entry name" value="Big_3_5"/>
</dbReference>
<evidence type="ECO:0000256" key="1">
    <source>
        <dbReference type="ARBA" id="ARBA00022729"/>
    </source>
</evidence>
<evidence type="ECO:0000313" key="5">
    <source>
        <dbReference type="EMBL" id="MBB5056273.1"/>
    </source>
</evidence>
<keyword evidence="6" id="KW-1185">Reference proteome</keyword>
<dbReference type="AlphaFoldDB" id="A0A7W7ZAE9"/>
<keyword evidence="1 3" id="KW-0732">Signal</keyword>
<feature type="domain" description="Bacterial Ig-like" evidence="4">
    <location>
        <begin position="41"/>
        <end position="134"/>
    </location>
</feature>
<feature type="transmembrane region" description="Helical" evidence="2">
    <location>
        <begin position="897"/>
        <end position="921"/>
    </location>
</feature>
<accession>A0A7W7ZAE9</accession>
<dbReference type="Pfam" id="PF13517">
    <property type="entry name" value="FG-GAP_3"/>
    <property type="match status" value="3"/>
</dbReference>